<dbReference type="PANTHER" id="PTHR47234">
    <property type="match status" value="1"/>
</dbReference>
<dbReference type="SUPFAM" id="SSF56935">
    <property type="entry name" value="Porins"/>
    <property type="match status" value="1"/>
</dbReference>
<evidence type="ECO:0000313" key="5">
    <source>
        <dbReference type="Proteomes" id="UP000215616"/>
    </source>
</evidence>
<feature type="region of interest" description="Disordered" evidence="2">
    <location>
        <begin position="272"/>
        <end position="459"/>
    </location>
</feature>
<keyword evidence="1" id="KW-0813">Transport</keyword>
<evidence type="ECO:0000259" key="3">
    <source>
        <dbReference type="Pfam" id="PF07715"/>
    </source>
</evidence>
<keyword evidence="1" id="KW-1134">Transmembrane beta strand</keyword>
<comment type="caution">
    <text evidence="4">The sequence shown here is derived from an EMBL/GenBank/DDBJ whole genome shotgun (WGS) entry which is preliminary data.</text>
</comment>
<comment type="similarity">
    <text evidence="1">Belongs to the TonB-dependent receptor family.</text>
</comment>
<feature type="compositionally biased region" description="Basic residues" evidence="2">
    <location>
        <begin position="272"/>
        <end position="283"/>
    </location>
</feature>
<sequence>MAQAAPAPAAQEEAIVEEVVVTGSRIRRDPTNSPTPLIQVGREELLESGQTNVIDFLADIPALSFSITPEDTTGSNLNDGGLSLLNLRGLGSVRTLTLVDGRRHVGSSPGTLSVDVDSIPRLLIKDIEVITGGASAVYGADAVSGAVNFILRKDFQGLEVDGSVAQINQDGQLSKRLSGLIGHNFLDGRLNVYASAEYDTSAEVLDADVDWRRQSWGLLTLDVDPSSAADLAAGRCKGAIEPAACVSTHKPPGILAMKQNWARLRIRTFRSSRARRRASRRTASRSLRPTPPTTPSSMMRLATPAPRPSAPSVASASPRPSATAVRARSRTPNKVRPAVRRSHRRGAIRPASTWKSTTSSRPSVNTSSSRNAPTTLVSACSTTSTSVRSRRGPSAPSPAPARLKSAWTTPTCRPASAPPSRPTSAKSTTRRVFRPVRSPTRALNTSCTAPPAASSITAS</sequence>
<feature type="compositionally biased region" description="Low complexity" evidence="2">
    <location>
        <begin position="310"/>
        <end position="326"/>
    </location>
</feature>
<evidence type="ECO:0000313" key="4">
    <source>
        <dbReference type="EMBL" id="OYX01592.1"/>
    </source>
</evidence>
<name>A0A258D2N4_CAUVI</name>
<evidence type="ECO:0000256" key="2">
    <source>
        <dbReference type="SAM" id="MobiDB-lite"/>
    </source>
</evidence>
<dbReference type="GO" id="GO:0009279">
    <property type="term" value="C:cell outer membrane"/>
    <property type="evidence" value="ECO:0007669"/>
    <property type="project" value="UniProtKB-SubCell"/>
</dbReference>
<gene>
    <name evidence="4" type="ORF">B7Z12_13910</name>
</gene>
<keyword evidence="1" id="KW-0472">Membrane</keyword>
<dbReference type="EMBL" id="NCDQ01000235">
    <property type="protein sequence ID" value="OYX01592.1"/>
    <property type="molecule type" value="Genomic_DNA"/>
</dbReference>
<dbReference type="InterPro" id="IPR037066">
    <property type="entry name" value="Plug_dom_sf"/>
</dbReference>
<feature type="compositionally biased region" description="Low complexity" evidence="2">
    <location>
        <begin position="356"/>
        <end position="387"/>
    </location>
</feature>
<keyword evidence="1" id="KW-0998">Cell outer membrane</keyword>
<dbReference type="InterPro" id="IPR012910">
    <property type="entry name" value="Plug_dom"/>
</dbReference>
<comment type="subcellular location">
    <subcellularLocation>
        <location evidence="1">Cell outer membrane</location>
        <topology evidence="1">Multi-pass membrane protein</topology>
    </subcellularLocation>
</comment>
<feature type="compositionally biased region" description="Basic residues" evidence="2">
    <location>
        <begin position="327"/>
        <end position="347"/>
    </location>
</feature>
<dbReference type="AlphaFoldDB" id="A0A258D2N4"/>
<keyword evidence="1" id="KW-0812">Transmembrane</keyword>
<dbReference type="InterPro" id="IPR039426">
    <property type="entry name" value="TonB-dep_rcpt-like"/>
</dbReference>
<feature type="compositionally biased region" description="Low complexity" evidence="2">
    <location>
        <begin position="400"/>
        <end position="415"/>
    </location>
</feature>
<organism evidence="4 5">
    <name type="scientific">Caulobacter vibrioides</name>
    <name type="common">Caulobacter crescentus</name>
    <dbReference type="NCBI Taxonomy" id="155892"/>
    <lineage>
        <taxon>Bacteria</taxon>
        <taxon>Pseudomonadati</taxon>
        <taxon>Pseudomonadota</taxon>
        <taxon>Alphaproteobacteria</taxon>
        <taxon>Caulobacterales</taxon>
        <taxon>Caulobacteraceae</taxon>
        <taxon>Caulobacter</taxon>
    </lineage>
</organism>
<dbReference type="PROSITE" id="PS52016">
    <property type="entry name" value="TONB_DEPENDENT_REC_3"/>
    <property type="match status" value="1"/>
</dbReference>
<protein>
    <recommendedName>
        <fullName evidence="3">TonB-dependent receptor plug domain-containing protein</fullName>
    </recommendedName>
</protein>
<dbReference type="Gene3D" id="2.170.130.10">
    <property type="entry name" value="TonB-dependent receptor, plug domain"/>
    <property type="match status" value="1"/>
</dbReference>
<dbReference type="Pfam" id="PF07715">
    <property type="entry name" value="Plug"/>
    <property type="match status" value="1"/>
</dbReference>
<reference evidence="4 5" key="1">
    <citation type="submission" date="2017-03" db="EMBL/GenBank/DDBJ databases">
        <title>Lifting the veil on microbial sulfur biogeochemistry in mining wastewaters.</title>
        <authorList>
            <person name="Kantor R.S."/>
            <person name="Colenbrander Nelson T."/>
            <person name="Marshall S."/>
            <person name="Bennett D."/>
            <person name="Apte S."/>
            <person name="Camacho D."/>
            <person name="Thomas B.C."/>
            <person name="Warren L.A."/>
            <person name="Banfield J.F."/>
        </authorList>
    </citation>
    <scope>NUCLEOTIDE SEQUENCE [LARGE SCALE GENOMIC DNA]</scope>
    <source>
        <strain evidence="4">32-67-7</strain>
    </source>
</reference>
<proteinExistence type="inferred from homology"/>
<feature type="domain" description="TonB-dependent receptor plug" evidence="3">
    <location>
        <begin position="32"/>
        <end position="146"/>
    </location>
</feature>
<evidence type="ECO:0000256" key="1">
    <source>
        <dbReference type="PROSITE-ProRule" id="PRU01360"/>
    </source>
</evidence>
<accession>A0A258D2N4</accession>
<feature type="compositionally biased region" description="Low complexity" evidence="2">
    <location>
        <begin position="445"/>
        <end position="459"/>
    </location>
</feature>
<dbReference type="PANTHER" id="PTHR47234:SF3">
    <property type="entry name" value="SECRETIN_TONB SHORT N-TERMINAL DOMAIN-CONTAINING PROTEIN"/>
    <property type="match status" value="1"/>
</dbReference>
<dbReference type="Proteomes" id="UP000215616">
    <property type="component" value="Unassembled WGS sequence"/>
</dbReference>